<gene>
    <name evidence="7" type="ORF">SMTD_LOCUS15876</name>
</gene>
<evidence type="ECO:0000313" key="8">
    <source>
        <dbReference type="Proteomes" id="UP000269396"/>
    </source>
</evidence>
<keyword evidence="5" id="KW-0472">Membrane</keyword>
<accession>A0A183PNE0</accession>
<feature type="binding site" evidence="6">
    <location>
        <position position="60"/>
    </location>
    <ligand>
        <name>Na(+)</name>
        <dbReference type="ChEBI" id="CHEBI:29101"/>
        <label>1</label>
    </ligand>
</feature>
<dbReference type="PANTHER" id="PTHR11616:SF240">
    <property type="entry name" value="BLOATED TUBULES, ISOFORM B-RELATED"/>
    <property type="match status" value="1"/>
</dbReference>
<sequence length="90" mass="10389">MSLKEYLTDGNHSSNNKSIENIDKRLLDISIIEKPIERAQWKRKIDFLISCMGFSIGLGNVWRFPYLCYKNGGGKLVCFVQFSSVQFSYT</sequence>
<dbReference type="PANTHER" id="PTHR11616">
    <property type="entry name" value="SODIUM/CHLORIDE DEPENDENT TRANSPORTER"/>
    <property type="match status" value="1"/>
</dbReference>
<dbReference type="InterPro" id="IPR037272">
    <property type="entry name" value="SNS_sf"/>
</dbReference>
<dbReference type="GO" id="GO:0005886">
    <property type="term" value="C:plasma membrane"/>
    <property type="evidence" value="ECO:0007669"/>
    <property type="project" value="TreeGrafter"/>
</dbReference>
<keyword evidence="6" id="KW-0915">Sodium</keyword>
<dbReference type="InterPro" id="IPR000175">
    <property type="entry name" value="Na/ntran_symport"/>
</dbReference>
<organism evidence="7 8">
    <name type="scientific">Schistosoma mattheei</name>
    <dbReference type="NCBI Taxonomy" id="31246"/>
    <lineage>
        <taxon>Eukaryota</taxon>
        <taxon>Metazoa</taxon>
        <taxon>Spiralia</taxon>
        <taxon>Lophotrochozoa</taxon>
        <taxon>Platyhelminthes</taxon>
        <taxon>Trematoda</taxon>
        <taxon>Digenea</taxon>
        <taxon>Strigeidida</taxon>
        <taxon>Schistosomatoidea</taxon>
        <taxon>Schistosomatidae</taxon>
        <taxon>Schistosoma</taxon>
    </lineage>
</organism>
<proteinExistence type="predicted"/>
<feature type="binding site" evidence="6">
    <location>
        <position position="53"/>
    </location>
    <ligand>
        <name>Na(+)</name>
        <dbReference type="ChEBI" id="CHEBI:29101"/>
        <label>1</label>
    </ligand>
</feature>
<dbReference type="Proteomes" id="UP000269396">
    <property type="component" value="Unassembled WGS sequence"/>
</dbReference>
<evidence type="ECO:0000256" key="3">
    <source>
        <dbReference type="ARBA" id="ARBA00022692"/>
    </source>
</evidence>
<dbReference type="PROSITE" id="PS50267">
    <property type="entry name" value="NA_NEUROTRAN_SYMP_3"/>
    <property type="match status" value="1"/>
</dbReference>
<reference evidence="7 8" key="1">
    <citation type="submission" date="2018-11" db="EMBL/GenBank/DDBJ databases">
        <authorList>
            <consortium name="Pathogen Informatics"/>
        </authorList>
    </citation>
    <scope>NUCLEOTIDE SEQUENCE [LARGE SCALE GENOMIC DNA]</scope>
    <source>
        <strain>Denwood</strain>
        <strain evidence="8">Zambia</strain>
    </source>
</reference>
<dbReference type="GO" id="GO:0006865">
    <property type="term" value="P:amino acid transport"/>
    <property type="evidence" value="ECO:0007669"/>
    <property type="project" value="TreeGrafter"/>
</dbReference>
<dbReference type="SUPFAM" id="SSF161070">
    <property type="entry name" value="SNF-like"/>
    <property type="match status" value="1"/>
</dbReference>
<keyword evidence="8" id="KW-1185">Reference proteome</keyword>
<name>A0A183PNE0_9TREM</name>
<dbReference type="EMBL" id="UZAL01036423">
    <property type="protein sequence ID" value="VDP69799.1"/>
    <property type="molecule type" value="Genomic_DNA"/>
</dbReference>
<evidence type="ECO:0000256" key="5">
    <source>
        <dbReference type="ARBA" id="ARBA00023136"/>
    </source>
</evidence>
<dbReference type="Pfam" id="PF00209">
    <property type="entry name" value="SNF"/>
    <property type="match status" value="1"/>
</dbReference>
<protein>
    <submittedName>
        <fullName evidence="7">Uncharacterized protein</fullName>
    </submittedName>
</protein>
<keyword evidence="3" id="KW-0812">Transmembrane</keyword>
<comment type="subcellular location">
    <subcellularLocation>
        <location evidence="1">Membrane</location>
        <topology evidence="1">Multi-pass membrane protein</topology>
    </subcellularLocation>
</comment>
<keyword evidence="6" id="KW-0479">Metal-binding</keyword>
<keyword evidence="2" id="KW-0813">Transport</keyword>
<keyword evidence="4" id="KW-1133">Transmembrane helix</keyword>
<dbReference type="STRING" id="31246.A0A183PNE0"/>
<evidence type="ECO:0000256" key="6">
    <source>
        <dbReference type="PIRSR" id="PIRSR600175-1"/>
    </source>
</evidence>
<evidence type="ECO:0000256" key="1">
    <source>
        <dbReference type="ARBA" id="ARBA00004141"/>
    </source>
</evidence>
<dbReference type="AlphaFoldDB" id="A0A183PNE0"/>
<evidence type="ECO:0000256" key="4">
    <source>
        <dbReference type="ARBA" id="ARBA00022989"/>
    </source>
</evidence>
<dbReference type="GO" id="GO:0035725">
    <property type="term" value="P:sodium ion transmembrane transport"/>
    <property type="evidence" value="ECO:0007669"/>
    <property type="project" value="TreeGrafter"/>
</dbReference>
<evidence type="ECO:0000256" key="2">
    <source>
        <dbReference type="ARBA" id="ARBA00022448"/>
    </source>
</evidence>
<dbReference type="GO" id="GO:0046872">
    <property type="term" value="F:metal ion binding"/>
    <property type="evidence" value="ECO:0007669"/>
    <property type="project" value="UniProtKB-KW"/>
</dbReference>
<evidence type="ECO:0000313" key="7">
    <source>
        <dbReference type="EMBL" id="VDP69799.1"/>
    </source>
</evidence>